<dbReference type="EMBL" id="FNZR01000002">
    <property type="protein sequence ID" value="SEK81101.1"/>
    <property type="molecule type" value="Genomic_DNA"/>
</dbReference>
<dbReference type="Proteomes" id="UP000198916">
    <property type="component" value="Unassembled WGS sequence"/>
</dbReference>
<gene>
    <name evidence="1" type="ORF">SAMN05421740_102763</name>
</gene>
<organism evidence="1 2">
    <name type="scientific">Parapedobacter koreensis</name>
    <dbReference type="NCBI Taxonomy" id="332977"/>
    <lineage>
        <taxon>Bacteria</taxon>
        <taxon>Pseudomonadati</taxon>
        <taxon>Bacteroidota</taxon>
        <taxon>Sphingobacteriia</taxon>
        <taxon>Sphingobacteriales</taxon>
        <taxon>Sphingobacteriaceae</taxon>
        <taxon>Parapedobacter</taxon>
    </lineage>
</organism>
<evidence type="ECO:0000313" key="1">
    <source>
        <dbReference type="EMBL" id="SEK81101.1"/>
    </source>
</evidence>
<keyword evidence="2" id="KW-1185">Reference proteome</keyword>
<dbReference type="OrthoDB" id="5083961at2"/>
<name>A0A1H7K2E3_9SPHI</name>
<evidence type="ECO:0000313" key="2">
    <source>
        <dbReference type="Proteomes" id="UP000198916"/>
    </source>
</evidence>
<proteinExistence type="predicted"/>
<accession>A0A1H7K2E3</accession>
<protein>
    <submittedName>
        <fullName evidence="1">Uncharacterized protein</fullName>
    </submittedName>
</protein>
<dbReference type="AlphaFoldDB" id="A0A1H7K2E3"/>
<dbReference type="InterPro" id="IPR053773">
    <property type="entry name" value="Vpar_1526-like"/>
</dbReference>
<dbReference type="NCBIfam" id="NF045477">
    <property type="entry name" value="LPO_1073_dom"/>
    <property type="match status" value="1"/>
</dbReference>
<reference evidence="2" key="1">
    <citation type="submission" date="2016-10" db="EMBL/GenBank/DDBJ databases">
        <authorList>
            <person name="Varghese N."/>
            <person name="Submissions S."/>
        </authorList>
    </citation>
    <scope>NUCLEOTIDE SEQUENCE [LARGE SCALE GENOMIC DNA]</scope>
    <source>
        <strain evidence="2">Jip14</strain>
    </source>
</reference>
<dbReference type="STRING" id="332977.SAMN05421740_102763"/>
<sequence>MNVRNFEGFKAYLSEYVFPFIDNLLKDYEHYNYLEYLRCGNIRAGGYHRLEVMFRKNYQGFFAKGFTAEEFGAQFKGCSISVNLLMSCFHDPKKLQIRAFDENSLELLMTEERVSAKNKKKLKQFFDKTTKNDTEIKDLLVEFYPKMEVLFDVCNNTLFKNFELSSVGIAIAHVNYRRRTGDTMDLSIWIK</sequence>